<dbReference type="PANTHER" id="PTHR42747:SF4">
    <property type="entry name" value="BLR1330 PROTEIN"/>
    <property type="match status" value="1"/>
</dbReference>
<keyword evidence="2" id="KW-0285">Flavoprotein</keyword>
<keyword evidence="3" id="KW-0288">FMN</keyword>
<dbReference type="Pfam" id="PF03060">
    <property type="entry name" value="NMO"/>
    <property type="match status" value="1"/>
</dbReference>
<reference evidence="6 7" key="1">
    <citation type="submission" date="2020-05" db="EMBL/GenBank/DDBJ databases">
        <title>Parvularcula mediterraneae sp. nov., isolated from polypropylene straw from shallow seawater of the seashore of Laganas in Zakynthos island, Greece.</title>
        <authorList>
            <person name="Szabo I."/>
            <person name="Al-Omari J."/>
            <person name="Rado J."/>
            <person name="Szerdahelyi G.S."/>
        </authorList>
    </citation>
    <scope>NUCLEOTIDE SEQUENCE [LARGE SCALE GENOMIC DNA]</scope>
    <source>
        <strain evidence="6 7">ZS-1/3</strain>
    </source>
</reference>
<dbReference type="Gene3D" id="3.20.20.70">
    <property type="entry name" value="Aldolase class I"/>
    <property type="match status" value="1"/>
</dbReference>
<dbReference type="AlphaFoldDB" id="A0A7Y3RMG6"/>
<evidence type="ECO:0000256" key="3">
    <source>
        <dbReference type="ARBA" id="ARBA00022643"/>
    </source>
</evidence>
<dbReference type="GO" id="GO:0018580">
    <property type="term" value="F:nitronate monooxygenase activity"/>
    <property type="evidence" value="ECO:0007669"/>
    <property type="project" value="InterPro"/>
</dbReference>
<keyword evidence="5 6" id="KW-0503">Monooxygenase</keyword>
<dbReference type="SUPFAM" id="SSF51412">
    <property type="entry name" value="Inosine monophosphate dehydrogenase (IMPDH)"/>
    <property type="match status" value="1"/>
</dbReference>
<evidence type="ECO:0000313" key="6">
    <source>
        <dbReference type="EMBL" id="NNU15972.1"/>
    </source>
</evidence>
<comment type="caution">
    <text evidence="6">The sequence shown here is derived from an EMBL/GenBank/DDBJ whole genome shotgun (WGS) entry which is preliminary data.</text>
</comment>
<proteinExistence type="inferred from homology"/>
<protein>
    <submittedName>
        <fullName evidence="6">Nitronate monooxygenase</fullName>
    </submittedName>
</protein>
<evidence type="ECO:0000256" key="2">
    <source>
        <dbReference type="ARBA" id="ARBA00022630"/>
    </source>
</evidence>
<dbReference type="CDD" id="cd04730">
    <property type="entry name" value="NPD_like"/>
    <property type="match status" value="1"/>
</dbReference>
<comment type="similarity">
    <text evidence="1">Belongs to the nitronate monooxygenase family. NMO class I subfamily.</text>
</comment>
<sequence length="315" mass="32893">MAKRSPADARAHFKSLISQQKVPVVAAPMFIVSGPQLVKAECEAGVIGSFPALNARPAEALTEWLDEIKTVGKPFAVNHIVHRSNDRLQHDLEVTVKHQVPMAITSLGARPEVFEATQSYGGLCFHDVINNTFAKKAVEKGADGLILVAAGAGGHAGVLSPFAFVAEVREWFDGPILLSGAIGSGAGVLAALAAGADAAYVGSAFIATDEANAPDPYKQGVASGDMEDIVYTNYFSGIHGNYMKSSIKAAGMDPDNLPEADPSKMSFKSGGDSEAKLWKDIWGAGQGIGSVKSVGPVSKLVDRLATEFSEAKAGL</sequence>
<evidence type="ECO:0000313" key="7">
    <source>
        <dbReference type="Proteomes" id="UP000536835"/>
    </source>
</evidence>
<dbReference type="InterPro" id="IPR004136">
    <property type="entry name" value="NMO"/>
</dbReference>
<accession>A0A7Y3RMG6</accession>
<organism evidence="6 7">
    <name type="scientific">Parvularcula mediterranea</name>
    <dbReference type="NCBI Taxonomy" id="2732508"/>
    <lineage>
        <taxon>Bacteria</taxon>
        <taxon>Pseudomonadati</taxon>
        <taxon>Pseudomonadota</taxon>
        <taxon>Alphaproteobacteria</taxon>
        <taxon>Parvularculales</taxon>
        <taxon>Parvularculaceae</taxon>
        <taxon>Parvularcula</taxon>
    </lineage>
</organism>
<evidence type="ECO:0000256" key="4">
    <source>
        <dbReference type="ARBA" id="ARBA00023002"/>
    </source>
</evidence>
<dbReference type="Proteomes" id="UP000536835">
    <property type="component" value="Unassembled WGS sequence"/>
</dbReference>
<gene>
    <name evidence="6" type="ORF">HK107_06505</name>
</gene>
<keyword evidence="7" id="KW-1185">Reference proteome</keyword>
<dbReference type="InterPro" id="IPR013785">
    <property type="entry name" value="Aldolase_TIM"/>
</dbReference>
<evidence type="ECO:0000256" key="5">
    <source>
        <dbReference type="ARBA" id="ARBA00023033"/>
    </source>
</evidence>
<dbReference type="EMBL" id="JABFCX010000002">
    <property type="protein sequence ID" value="NNU15972.1"/>
    <property type="molecule type" value="Genomic_DNA"/>
</dbReference>
<dbReference type="FunFam" id="3.20.20.70:FF:000210">
    <property type="entry name" value="2-nitropropane dioxygenase"/>
    <property type="match status" value="1"/>
</dbReference>
<evidence type="ECO:0000256" key="1">
    <source>
        <dbReference type="ARBA" id="ARBA00009881"/>
    </source>
</evidence>
<keyword evidence="4" id="KW-0560">Oxidoreductase</keyword>
<name>A0A7Y3RMG6_9PROT</name>
<dbReference type="PANTHER" id="PTHR42747">
    <property type="entry name" value="NITRONATE MONOOXYGENASE-RELATED"/>
    <property type="match status" value="1"/>
</dbReference>
<dbReference type="RefSeq" id="WP_173197829.1">
    <property type="nucleotide sequence ID" value="NZ_JABFCX010000002.1"/>
</dbReference>